<reference evidence="2 3" key="1">
    <citation type="submission" date="2010-02" db="EMBL/GenBank/DDBJ databases">
        <title>The Genome Sequence of Prevotella oris strain C735.</title>
        <authorList>
            <consortium name="The Broad Institute Genome Sequencing Platform"/>
            <person name="Ward D."/>
            <person name="Feldgarden M."/>
            <person name="Earl A."/>
            <person name="Young S.K."/>
            <person name="Zeng Q."/>
            <person name="Koehrsen M."/>
            <person name="Alvarado L."/>
            <person name="Berlin A."/>
            <person name="Bochicchio J."/>
            <person name="Borenstein D."/>
            <person name="Chapman S.B."/>
            <person name="Chen Z."/>
            <person name="Engels R."/>
            <person name="Freedman E."/>
            <person name="Gellesch M."/>
            <person name="Goldberg J."/>
            <person name="Griggs A."/>
            <person name="Gujja S."/>
            <person name="Heilman E."/>
            <person name="Heiman D."/>
            <person name="Hepburn T."/>
            <person name="Howarth C."/>
            <person name="Jen D."/>
            <person name="Larson L."/>
            <person name="Mehta T."/>
            <person name="Park D."/>
            <person name="Pearson M."/>
            <person name="Roberts A."/>
            <person name="Saif S."/>
            <person name="Shea T."/>
            <person name="Shenoy N."/>
            <person name="Sisk P."/>
            <person name="Stolte C."/>
            <person name="Sykes S."/>
            <person name="Thomson T."/>
            <person name="Walk T."/>
            <person name="White J."/>
            <person name="Yandava C."/>
            <person name="Sibley C.D."/>
            <person name="Field T.R."/>
            <person name="Grinwis M."/>
            <person name="Eshaghurshan C.S."/>
            <person name="Surette M.G."/>
            <person name="Haas B."/>
            <person name="Nusbaum C."/>
            <person name="Birren B."/>
        </authorList>
    </citation>
    <scope>NUCLEOTIDE SEQUENCE [LARGE SCALE GENOMIC DNA]</scope>
    <source>
        <strain evidence="2 3">C735</strain>
    </source>
</reference>
<accession>D7NE36</accession>
<dbReference type="HOGENOM" id="CLU_2106778_0_0_10"/>
<dbReference type="AlphaFoldDB" id="D7NE36"/>
<dbReference type="EMBL" id="GL349569">
    <property type="protein sequence ID" value="EFI48183.1"/>
    <property type="molecule type" value="Genomic_DNA"/>
</dbReference>
<protein>
    <submittedName>
        <fullName evidence="2">Uncharacterized protein</fullName>
    </submittedName>
</protein>
<proteinExistence type="predicted"/>
<feature type="region of interest" description="Disordered" evidence="1">
    <location>
        <begin position="1"/>
        <end position="36"/>
    </location>
</feature>
<dbReference type="Proteomes" id="UP000003805">
    <property type="component" value="Unassembled WGS sequence"/>
</dbReference>
<name>D7NE36_9BACT</name>
<feature type="compositionally biased region" description="Polar residues" evidence="1">
    <location>
        <begin position="1"/>
        <end position="15"/>
    </location>
</feature>
<dbReference type="eggNOG" id="ENOG502ZWWJ">
    <property type="taxonomic scope" value="Bacteria"/>
</dbReference>
<sequence length="115" mass="13204">MTMPPTQTKVQSGSCSAPRGRRVFNHNSAKDKPQKTVGKMKKLIKDIIFAWKFKRAVRKADYLRHITHRKYMVIVIKGRLEVISKQDIKKFVAGGVFRKGMTAADIERKALYITL</sequence>
<keyword evidence="3" id="KW-1185">Reference proteome</keyword>
<organism evidence="2 3">
    <name type="scientific">Segatella oris C735</name>
    <dbReference type="NCBI Taxonomy" id="563008"/>
    <lineage>
        <taxon>Bacteria</taxon>
        <taxon>Pseudomonadati</taxon>
        <taxon>Bacteroidota</taxon>
        <taxon>Bacteroidia</taxon>
        <taxon>Bacteroidales</taxon>
        <taxon>Prevotellaceae</taxon>
        <taxon>Segatella</taxon>
    </lineage>
</organism>
<evidence type="ECO:0000256" key="1">
    <source>
        <dbReference type="SAM" id="MobiDB-lite"/>
    </source>
</evidence>
<gene>
    <name evidence="2" type="ORF">HMPREF0665_01810</name>
</gene>
<evidence type="ECO:0000313" key="3">
    <source>
        <dbReference type="Proteomes" id="UP000003805"/>
    </source>
</evidence>
<evidence type="ECO:0000313" key="2">
    <source>
        <dbReference type="EMBL" id="EFI48183.1"/>
    </source>
</evidence>